<dbReference type="RefSeq" id="WP_188624991.1">
    <property type="nucleotide sequence ID" value="NZ_BMIL01000001.1"/>
</dbReference>
<dbReference type="GO" id="GO:0020037">
    <property type="term" value="F:heme binding"/>
    <property type="evidence" value="ECO:0007669"/>
    <property type="project" value="InterPro"/>
</dbReference>
<proteinExistence type="predicted"/>
<evidence type="ECO:0000256" key="1">
    <source>
        <dbReference type="ARBA" id="ARBA00022448"/>
    </source>
</evidence>
<gene>
    <name evidence="5" type="ORF">GCM10011387_02390</name>
</gene>
<evidence type="ECO:0000256" key="4">
    <source>
        <dbReference type="ARBA" id="ARBA00023004"/>
    </source>
</evidence>
<keyword evidence="1" id="KW-0813">Transport</keyword>
<comment type="caution">
    <text evidence="5">The sequence shown here is derived from an EMBL/GenBank/DDBJ whole genome shotgun (WGS) entry which is preliminary data.</text>
</comment>
<dbReference type="AlphaFoldDB" id="A0A916TYC4"/>
<dbReference type="Proteomes" id="UP000651668">
    <property type="component" value="Unassembled WGS sequence"/>
</dbReference>
<dbReference type="EMBL" id="BMIL01000001">
    <property type="protein sequence ID" value="GGC52414.1"/>
    <property type="molecule type" value="Genomic_DNA"/>
</dbReference>
<dbReference type="SUPFAM" id="SSF46458">
    <property type="entry name" value="Globin-like"/>
    <property type="match status" value="1"/>
</dbReference>
<keyword evidence="2" id="KW-0349">Heme</keyword>
<evidence type="ECO:0000256" key="2">
    <source>
        <dbReference type="ARBA" id="ARBA00022617"/>
    </source>
</evidence>
<dbReference type="GO" id="GO:0046872">
    <property type="term" value="F:metal ion binding"/>
    <property type="evidence" value="ECO:0007669"/>
    <property type="project" value="UniProtKB-KW"/>
</dbReference>
<name>A0A916TYC4_9SPHI</name>
<reference evidence="5" key="1">
    <citation type="journal article" date="2014" name="Int. J. Syst. Evol. Microbiol.">
        <title>Complete genome sequence of Corynebacterium casei LMG S-19264T (=DSM 44701T), isolated from a smear-ripened cheese.</title>
        <authorList>
            <consortium name="US DOE Joint Genome Institute (JGI-PGF)"/>
            <person name="Walter F."/>
            <person name="Albersmeier A."/>
            <person name="Kalinowski J."/>
            <person name="Ruckert C."/>
        </authorList>
    </citation>
    <scope>NUCLEOTIDE SEQUENCE</scope>
    <source>
        <strain evidence="5">CGMCC 1.15343</strain>
    </source>
</reference>
<dbReference type="CDD" id="cd08916">
    <property type="entry name" value="TrHb3_P"/>
    <property type="match status" value="1"/>
</dbReference>
<sequence>MEVDKTDIVNEEDVTTLVHTFYAKVRADKLLGPIFEPIIKDNWAPHLLRMVDFWSTILLYTRKYKDDPMPKHMKLPVEQRHFDRWLHLFNETLDALFAGEVTENAKLRAASIARIMMVIRSRADGLPVL</sequence>
<dbReference type="InterPro" id="IPR012292">
    <property type="entry name" value="Globin/Proto"/>
</dbReference>
<dbReference type="InterPro" id="IPR009050">
    <property type="entry name" value="Globin-like_sf"/>
</dbReference>
<keyword evidence="4" id="KW-0408">Iron</keyword>
<evidence type="ECO:0000313" key="5">
    <source>
        <dbReference type="EMBL" id="GGC52414.1"/>
    </source>
</evidence>
<accession>A0A916TYC4</accession>
<reference evidence="5" key="2">
    <citation type="submission" date="2020-09" db="EMBL/GenBank/DDBJ databases">
        <authorList>
            <person name="Sun Q."/>
            <person name="Zhou Y."/>
        </authorList>
    </citation>
    <scope>NUCLEOTIDE SEQUENCE</scope>
    <source>
        <strain evidence="5">CGMCC 1.15343</strain>
    </source>
</reference>
<keyword evidence="6" id="KW-1185">Reference proteome</keyword>
<dbReference type="Gene3D" id="1.10.490.10">
    <property type="entry name" value="Globins"/>
    <property type="match status" value="1"/>
</dbReference>
<organism evidence="5 6">
    <name type="scientific">Pedobacter quisquiliarum</name>
    <dbReference type="NCBI Taxonomy" id="1834438"/>
    <lineage>
        <taxon>Bacteria</taxon>
        <taxon>Pseudomonadati</taxon>
        <taxon>Bacteroidota</taxon>
        <taxon>Sphingobacteriia</taxon>
        <taxon>Sphingobacteriales</taxon>
        <taxon>Sphingobacteriaceae</taxon>
        <taxon>Pedobacter</taxon>
    </lineage>
</organism>
<dbReference type="InterPro" id="IPR001486">
    <property type="entry name" value="Hemoglobin_trunc"/>
</dbReference>
<keyword evidence="3" id="KW-0479">Metal-binding</keyword>
<protein>
    <submittedName>
        <fullName evidence="5">Preprotein translocase subunit TatC</fullName>
    </submittedName>
</protein>
<dbReference type="Pfam" id="PF01152">
    <property type="entry name" value="Bac_globin"/>
    <property type="match status" value="1"/>
</dbReference>
<evidence type="ECO:0000256" key="3">
    <source>
        <dbReference type="ARBA" id="ARBA00022723"/>
    </source>
</evidence>
<dbReference type="GO" id="GO:0019825">
    <property type="term" value="F:oxygen binding"/>
    <property type="evidence" value="ECO:0007669"/>
    <property type="project" value="InterPro"/>
</dbReference>
<evidence type="ECO:0000313" key="6">
    <source>
        <dbReference type="Proteomes" id="UP000651668"/>
    </source>
</evidence>